<reference evidence="4" key="1">
    <citation type="submission" date="2016-05" db="EMBL/GenBank/DDBJ databases">
        <authorList>
            <person name="Naeem Raeece"/>
        </authorList>
    </citation>
    <scope>NUCLEOTIDE SEQUENCE [LARGE SCALE GENOMIC DNA]</scope>
</reference>
<evidence type="ECO:0000256" key="2">
    <source>
        <dbReference type="SAM" id="MobiDB-lite"/>
    </source>
</evidence>
<evidence type="ECO:0000313" key="3">
    <source>
        <dbReference type="EMBL" id="SBS88817.1"/>
    </source>
</evidence>
<evidence type="ECO:0000256" key="1">
    <source>
        <dbReference type="SAM" id="Coils"/>
    </source>
</evidence>
<feature type="compositionally biased region" description="Low complexity" evidence="2">
    <location>
        <begin position="514"/>
        <end position="533"/>
    </location>
</feature>
<feature type="compositionally biased region" description="Basic and acidic residues" evidence="2">
    <location>
        <begin position="787"/>
        <end position="803"/>
    </location>
</feature>
<feature type="coiled-coil region" evidence="1">
    <location>
        <begin position="1069"/>
        <end position="1254"/>
    </location>
</feature>
<protein>
    <submittedName>
        <fullName evidence="3">Uncharacterized protein</fullName>
    </submittedName>
</protein>
<feature type="region of interest" description="Disordered" evidence="2">
    <location>
        <begin position="717"/>
        <end position="803"/>
    </location>
</feature>
<feature type="coiled-coil region" evidence="1">
    <location>
        <begin position="940"/>
        <end position="1018"/>
    </location>
</feature>
<sequence length="1661" mass="193386">MELHKKLLENITGIKKKNILNNDKNGDMVITNTYNDGNIKKGCIYKLNESSSNEKLIISSDKNIFEKEKKKCVLQYCKDEEEVTINNKEGAKNIDIPACRPKSMSNIFEKEKESFNINISLCSNSSVEYSTKDNNYFNDEVNNFIDFSNSLTDENIELKSLKRDVLYSSPSNENFSNLKDSKFMSFSHCASDFVHIDKVDREISPKEEKINTLKSLVNESIKKKGNDVNVGYTQSLGDDQSDGRSAVGEEASCKEKVEDSEDDKEIKNILTVLQNLREYKFNDSNTIDNDANYEQIDENDGAEETSFSHNDDNGENNKKVTDCFIHDSNTPFLGNEYTFNSTYISEDKENLDFQKIKEKYKKYAFSLSDCDEYQENNHVVEPHHENVADEVDCDVGAGVIDGVSDGVNHSLFSNGSDGLSGHQSDHQEEGYNVEVEYSNGDRKSDMHKNYRFSNDVVGNTFCRSTNNIKKKKKRKKKDPSQDCDSDFPQFAHPEGGFYHSSNSARNSDKGTEGSTGNRTNRTNLSRSNSTKRSILSRGFPSQNYDDNEDNSAEVCRQCGECEGGVDMELETNMHKDEVAEGRKKEDISSTRTCNNVTEKEIPCHKKEGKNSEDMRKKKLLRENISNIKNKEKNDLNNAGDFSTHVSDVNFTHSNRDFPNVGCYDEIDETKNVSPQSNDISGEMRNEINANSTLVEENLEFDHYLRKLHNLKNLLRQDGSGSEGGDSTVAGVSHDGGSGKGSCVEGGVEGGVEGNAKSGEKNGGERDKSNDTQRGVQSGRRGGSKSENSGREQVKNMEERSIPLERNHLLEGELSDLQGKIVSYKKMERNFRRDREKYKKKVALISKYEKKIDYIIMDFNKLKEVCTSKEKKLAKFEALTKYMNEQFTISKIQFENKMNEYVIFLKKKDSEIYMLKELIKEKEKIITFNENILKQYKNDIDDMLRQNIERVDNVKEKLKRQLSMITERDIKIKKIEEDNKNYTDKISRMEKEIKKMQFKAELDDEKWKELKKCNEMEKEKNMQLNLNFDQVCNEKNCLHYKVENLLQNEKQLINDKIELSEFKKTLIVENEQIKHEMKLMITEKEKTEEMLNSFKEEKKKMKEELDLLKKELEDNTYKLAKQKEELNHLEKKNVELKEERDQIERKNLIDITQISDLNILLEETKKEKLLYMNQKELLQNQVDELVKWKNETVVKNEQDVKNLREKLKDVEDKLKESNKIYEKEKDVIQHLNDDKKKLLKECDKLKNKYKKITTKMKENDVKNKKLVNEVINEKDQKFEKEKDKFLQKVHSLELAFQQSYDKIYEQKNNLEIELNEMKIINDDIKKNSKNLLNVNDVLIKEMKTYNLEKENFIKGLRNIKQAYQKIKSENDQLKKNSFEYIKKEVEENYVSVNIHNTLLNEQKSLTLEKDMLKSQLKENETILVNMGKEKSLLEEELNKIRRENDDLTTNIRVKSKITEDAALSVEKLKTDLAAKDEEIKKKTLEVKNMEREYKKLLDDYKAEKKSLVSKYENELDIYMRKCEFSHARSKKCEDETKELKNKLKLKDEVLEYTHKEIENIKESFCTEYESKIKSLVGEKEKEVHALQRKCKELHEGNNASKGEIAKLSKLLEDANKKIKKRDMEMYILLEENKKQKEKAAKKMTKVNQLLNNIQKEYTDNIP</sequence>
<name>A0A1A8W752_PLAOA</name>
<feature type="coiled-coil region" evidence="1">
    <location>
        <begin position="1596"/>
        <end position="1655"/>
    </location>
</feature>
<dbReference type="EMBL" id="FLQV01000297">
    <property type="protein sequence ID" value="SBS88817.1"/>
    <property type="molecule type" value="Genomic_DNA"/>
</dbReference>
<feature type="compositionally biased region" description="Basic residues" evidence="2">
    <location>
        <begin position="468"/>
        <end position="477"/>
    </location>
</feature>
<feature type="compositionally biased region" description="Basic and acidic residues" evidence="2">
    <location>
        <begin position="757"/>
        <end position="770"/>
    </location>
</feature>
<feature type="region of interest" description="Disordered" evidence="2">
    <location>
        <begin position="467"/>
        <end position="549"/>
    </location>
</feature>
<evidence type="ECO:0000313" key="4">
    <source>
        <dbReference type="Proteomes" id="UP000078546"/>
    </source>
</evidence>
<gene>
    <name evidence="3" type="ORF">POVCU1_016050</name>
</gene>
<dbReference type="Proteomes" id="UP000078546">
    <property type="component" value="Unassembled WGS sequence"/>
</dbReference>
<feature type="region of interest" description="Disordered" evidence="2">
    <location>
        <begin position="234"/>
        <end position="259"/>
    </location>
</feature>
<organism evidence="3 4">
    <name type="scientific">Plasmodium ovale curtisi</name>
    <dbReference type="NCBI Taxonomy" id="864141"/>
    <lineage>
        <taxon>Eukaryota</taxon>
        <taxon>Sar</taxon>
        <taxon>Alveolata</taxon>
        <taxon>Apicomplexa</taxon>
        <taxon>Aconoidasida</taxon>
        <taxon>Haemosporida</taxon>
        <taxon>Plasmodiidae</taxon>
        <taxon>Plasmodium</taxon>
        <taxon>Plasmodium (Plasmodium)</taxon>
    </lineage>
</organism>
<feature type="coiled-coil region" evidence="1">
    <location>
        <begin position="1422"/>
        <end position="1520"/>
    </location>
</feature>
<accession>A0A1A8W752</accession>
<proteinExistence type="predicted"/>
<feature type="coiled-coil region" evidence="1">
    <location>
        <begin position="1299"/>
        <end position="1326"/>
    </location>
</feature>
<keyword evidence="1" id="KW-0175">Coiled coil</keyword>